<dbReference type="EMBL" id="NMUH01000015">
    <property type="protein sequence ID" value="MQL68488.1"/>
    <property type="molecule type" value="Genomic_DNA"/>
</dbReference>
<organism evidence="1 2">
    <name type="scientific">Colocasia esculenta</name>
    <name type="common">Wild taro</name>
    <name type="synonym">Arum esculentum</name>
    <dbReference type="NCBI Taxonomy" id="4460"/>
    <lineage>
        <taxon>Eukaryota</taxon>
        <taxon>Viridiplantae</taxon>
        <taxon>Streptophyta</taxon>
        <taxon>Embryophyta</taxon>
        <taxon>Tracheophyta</taxon>
        <taxon>Spermatophyta</taxon>
        <taxon>Magnoliopsida</taxon>
        <taxon>Liliopsida</taxon>
        <taxon>Araceae</taxon>
        <taxon>Aroideae</taxon>
        <taxon>Colocasieae</taxon>
        <taxon>Colocasia</taxon>
    </lineage>
</organism>
<evidence type="ECO:0000313" key="2">
    <source>
        <dbReference type="Proteomes" id="UP000652761"/>
    </source>
</evidence>
<keyword evidence="2" id="KW-1185">Reference proteome</keyword>
<proteinExistence type="predicted"/>
<sequence>MRRAEETGSPDPWAATAKIGSSAWAEGRVLGVVTEGISKLPVVWGMAGLLTTEVPVATVILVATAFGAWQTDLSGCRGTQGGRVLVAVWAAIAIRFISRRPAPSRSGGQRLKALAGATFPSFGISPSFSSPRWRSSPSPPPTVRAWRSGDGSCGAVARRVERGGGGCGVFLGPCRVCRRWPTALLEVVPRRGAVRACASWACFSYKPAVLFQWWLPRQCSLSPGARHLRACLRDKLLPFPGTPTPARLCQRVVSFPAGSECELQESVAAIVGCACFEGGCWFARAAVGFVLGLCIPVVVSQRLREP</sequence>
<name>A0A843T8Z5_COLES</name>
<reference evidence="1" key="1">
    <citation type="submission" date="2017-07" db="EMBL/GenBank/DDBJ databases">
        <title>Taro Niue Genome Assembly and Annotation.</title>
        <authorList>
            <person name="Atibalentja N."/>
            <person name="Keating K."/>
            <person name="Fields C.J."/>
        </authorList>
    </citation>
    <scope>NUCLEOTIDE SEQUENCE</scope>
    <source>
        <strain evidence="1">Niue_2</strain>
        <tissue evidence="1">Leaf</tissue>
    </source>
</reference>
<accession>A0A843T8Z5</accession>
<dbReference type="AlphaFoldDB" id="A0A843T8Z5"/>
<evidence type="ECO:0000313" key="1">
    <source>
        <dbReference type="EMBL" id="MQL68488.1"/>
    </source>
</evidence>
<dbReference type="Proteomes" id="UP000652761">
    <property type="component" value="Unassembled WGS sequence"/>
</dbReference>
<comment type="caution">
    <text evidence="1">The sequence shown here is derived from an EMBL/GenBank/DDBJ whole genome shotgun (WGS) entry which is preliminary data.</text>
</comment>
<feature type="non-terminal residue" evidence="1">
    <location>
        <position position="1"/>
    </location>
</feature>
<protein>
    <submittedName>
        <fullName evidence="1">Uncharacterized protein</fullName>
    </submittedName>
</protein>
<gene>
    <name evidence="1" type="ORF">Taro_000771</name>
</gene>